<feature type="region of interest" description="Disordered" evidence="1">
    <location>
        <begin position="37"/>
        <end position="103"/>
    </location>
</feature>
<feature type="compositionally biased region" description="Basic and acidic residues" evidence="1">
    <location>
        <begin position="172"/>
        <end position="204"/>
    </location>
</feature>
<dbReference type="AlphaFoldDB" id="A0A645AZR1"/>
<gene>
    <name evidence="2" type="ORF">SDC9_104624</name>
</gene>
<name>A0A645AZR1_9ZZZZ</name>
<evidence type="ECO:0000256" key="1">
    <source>
        <dbReference type="SAM" id="MobiDB-lite"/>
    </source>
</evidence>
<feature type="compositionally biased region" description="Basic residues" evidence="1">
    <location>
        <begin position="278"/>
        <end position="287"/>
    </location>
</feature>
<evidence type="ECO:0000313" key="2">
    <source>
        <dbReference type="EMBL" id="MPM57801.1"/>
    </source>
</evidence>
<feature type="compositionally biased region" description="Basic and acidic residues" evidence="1">
    <location>
        <begin position="77"/>
        <end position="103"/>
    </location>
</feature>
<feature type="region of interest" description="Disordered" evidence="1">
    <location>
        <begin position="172"/>
        <end position="210"/>
    </location>
</feature>
<feature type="region of interest" description="Disordered" evidence="1">
    <location>
        <begin position="258"/>
        <end position="290"/>
    </location>
</feature>
<sequence>MVKDDAAVLHPRFRVLRVLDIAFFIQKLCDALHGRAGNDDHHKHHRQHHQAHQDLHRVADQAGQAARGQPGRRHISARRDLPGSEKGKQQHGQVERQLHQRPVERQPLAGLHKIAVNVGGYIAELLFLIFLPGEGLYHPDAVQVFLHHVVEAVIALEDAHKDGVHLRDDQVEADAQQRDRAQKDQRQPVADAEGKDQREEDHQRGPHRHADHHLKGILHVADIGGQAGDDAGCGKLIQVGKRKLLHIAKHIVPKVLGKAGRRCRSTSPGKKRQDERRERHRHQHSAHTQHIAHVPRVDAVVDQISHQGWHQYFKQRLARHQQRRDQRAFLIFPQAFQECFNHLCLVLCSDFRQIRREPQISCMRNFIALHGLVCQAAKGRKALPYDTRLKEY</sequence>
<reference evidence="2" key="1">
    <citation type="submission" date="2019-08" db="EMBL/GenBank/DDBJ databases">
        <authorList>
            <person name="Kucharzyk K."/>
            <person name="Murdoch R.W."/>
            <person name="Higgins S."/>
            <person name="Loffler F."/>
        </authorList>
    </citation>
    <scope>NUCLEOTIDE SEQUENCE</scope>
</reference>
<proteinExistence type="predicted"/>
<protein>
    <submittedName>
        <fullName evidence="2">Uncharacterized protein</fullName>
    </submittedName>
</protein>
<accession>A0A645AZR1</accession>
<organism evidence="2">
    <name type="scientific">bioreactor metagenome</name>
    <dbReference type="NCBI Taxonomy" id="1076179"/>
    <lineage>
        <taxon>unclassified sequences</taxon>
        <taxon>metagenomes</taxon>
        <taxon>ecological metagenomes</taxon>
    </lineage>
</organism>
<dbReference type="EMBL" id="VSSQ01016448">
    <property type="protein sequence ID" value="MPM57801.1"/>
    <property type="molecule type" value="Genomic_DNA"/>
</dbReference>
<comment type="caution">
    <text evidence="2">The sequence shown here is derived from an EMBL/GenBank/DDBJ whole genome shotgun (WGS) entry which is preliminary data.</text>
</comment>